<sequence length="338" mass="38735">MSDEPGGEIIVYQRDDGEPALEVRVEDETVWLSQQQIAQLFDTTRENITMHLRNVYSEGELDASATSKDFLLVRLEGQRQVRRSVAHYNLDAIISVGYRVTSKTATRFRIWATARLREYLIKGFTMDDAKLKNLGGGTYWRELLDRIRDIRSSEKVLYRQVLELYTTSIDYDVDAAETNKFFAIVQNKLHFAAHGHTAAEVVYARADGDLPAMGLTSFAGERPTKAEVTVAKNYLTEPEMQRLNRLVSAYFDAAEFRAMNHEPTRMRDWLNHLDRMFTAMDAPVLDNAGTVSRAEMKDKAEAEYEKYKQRLDDEVSEVEAAYLAHVKQTQRNIEGTNK</sequence>
<reference evidence="1 2" key="1">
    <citation type="submission" date="2018-11" db="EMBL/GenBank/DDBJ databases">
        <title>YIM 102482-1 draft genome.</title>
        <authorList>
            <person name="Li G."/>
            <person name="Jiang Y."/>
        </authorList>
    </citation>
    <scope>NUCLEOTIDE SEQUENCE [LARGE SCALE GENOMIC DNA]</scope>
    <source>
        <strain evidence="1 2">YIM 102482-1</strain>
    </source>
</reference>
<accession>A0A3P3VS58</accession>
<gene>
    <name evidence="1" type="ORF">EG850_12715</name>
</gene>
<dbReference type="PANTHER" id="PTHR35810">
    <property type="entry name" value="CYTOPLASMIC PROTEIN-RELATED"/>
    <property type="match status" value="1"/>
</dbReference>
<dbReference type="AlphaFoldDB" id="A0A3P3VS58"/>
<dbReference type="InterPro" id="IPR011204">
    <property type="entry name" value="Virulence_RhuM-like"/>
</dbReference>
<organism evidence="1 2">
    <name type="scientific">Gulosibacter macacae</name>
    <dbReference type="NCBI Taxonomy" id="2488791"/>
    <lineage>
        <taxon>Bacteria</taxon>
        <taxon>Bacillati</taxon>
        <taxon>Actinomycetota</taxon>
        <taxon>Actinomycetes</taxon>
        <taxon>Micrococcales</taxon>
        <taxon>Microbacteriaceae</taxon>
        <taxon>Gulosibacter</taxon>
    </lineage>
</organism>
<dbReference type="RefSeq" id="WP_124974062.1">
    <property type="nucleotide sequence ID" value="NZ_RQVS01000024.1"/>
</dbReference>
<dbReference type="Proteomes" id="UP000274391">
    <property type="component" value="Unassembled WGS sequence"/>
</dbReference>
<dbReference type="Pfam" id="PF13310">
    <property type="entry name" value="Virulence_RhuM"/>
    <property type="match status" value="1"/>
</dbReference>
<dbReference type="EMBL" id="RQVS01000024">
    <property type="protein sequence ID" value="RRJ85622.1"/>
    <property type="molecule type" value="Genomic_DNA"/>
</dbReference>
<proteinExistence type="predicted"/>
<protein>
    <submittedName>
        <fullName evidence="1">Cell filamentation protein Fic</fullName>
    </submittedName>
</protein>
<name>A0A3P3VS58_9MICO</name>
<evidence type="ECO:0000313" key="2">
    <source>
        <dbReference type="Proteomes" id="UP000274391"/>
    </source>
</evidence>
<dbReference type="OrthoDB" id="9802752at2"/>
<evidence type="ECO:0000313" key="1">
    <source>
        <dbReference type="EMBL" id="RRJ85622.1"/>
    </source>
</evidence>
<dbReference type="PIRSF" id="PIRSF015268">
    <property type="entry name" value="Virulence_RhuM"/>
    <property type="match status" value="1"/>
</dbReference>
<dbReference type="PANTHER" id="PTHR35810:SF1">
    <property type="entry name" value="CYTOPLASMIC PROTEIN"/>
    <property type="match status" value="1"/>
</dbReference>
<keyword evidence="2" id="KW-1185">Reference proteome</keyword>
<comment type="caution">
    <text evidence="1">The sequence shown here is derived from an EMBL/GenBank/DDBJ whole genome shotgun (WGS) entry which is preliminary data.</text>
</comment>